<keyword evidence="1" id="KW-0863">Zinc-finger</keyword>
<keyword evidence="1" id="KW-0479">Metal-binding</keyword>
<comment type="caution">
    <text evidence="4">The sequence shown here is derived from an EMBL/GenBank/DDBJ whole genome shotgun (WGS) entry which is preliminary data.</text>
</comment>
<name>A0A8J2KRP8_9HEXA</name>
<evidence type="ECO:0000256" key="2">
    <source>
        <dbReference type="SAM" id="MobiDB-lite"/>
    </source>
</evidence>
<keyword evidence="1" id="KW-0862">Zinc</keyword>
<dbReference type="EMBL" id="CAJVCH010453818">
    <property type="protein sequence ID" value="CAG7819590.1"/>
    <property type="molecule type" value="Genomic_DNA"/>
</dbReference>
<proteinExistence type="predicted"/>
<evidence type="ECO:0000259" key="3">
    <source>
        <dbReference type="PROSITE" id="PS50157"/>
    </source>
</evidence>
<feature type="compositionally biased region" description="Polar residues" evidence="2">
    <location>
        <begin position="297"/>
        <end position="307"/>
    </location>
</feature>
<accession>A0A8J2KRP8</accession>
<dbReference type="GO" id="GO:0000981">
    <property type="term" value="F:DNA-binding transcription factor activity, RNA polymerase II-specific"/>
    <property type="evidence" value="ECO:0007669"/>
    <property type="project" value="TreeGrafter"/>
</dbReference>
<dbReference type="AlphaFoldDB" id="A0A8J2KRP8"/>
<evidence type="ECO:0000313" key="5">
    <source>
        <dbReference type="Proteomes" id="UP000708208"/>
    </source>
</evidence>
<feature type="region of interest" description="Disordered" evidence="2">
    <location>
        <begin position="279"/>
        <end position="308"/>
    </location>
</feature>
<dbReference type="PANTHER" id="PTHR46664">
    <property type="entry name" value="ATM INTERACTOR"/>
    <property type="match status" value="1"/>
</dbReference>
<dbReference type="OrthoDB" id="6354171at2759"/>
<dbReference type="SMART" id="SM00355">
    <property type="entry name" value="ZnF_C2H2"/>
    <property type="match status" value="4"/>
</dbReference>
<organism evidence="4 5">
    <name type="scientific">Allacma fusca</name>
    <dbReference type="NCBI Taxonomy" id="39272"/>
    <lineage>
        <taxon>Eukaryota</taxon>
        <taxon>Metazoa</taxon>
        <taxon>Ecdysozoa</taxon>
        <taxon>Arthropoda</taxon>
        <taxon>Hexapoda</taxon>
        <taxon>Collembola</taxon>
        <taxon>Symphypleona</taxon>
        <taxon>Sminthuridae</taxon>
        <taxon>Allacma</taxon>
    </lineage>
</organism>
<dbReference type="InterPro" id="IPR013087">
    <property type="entry name" value="Znf_C2H2_type"/>
</dbReference>
<keyword evidence="5" id="KW-1185">Reference proteome</keyword>
<dbReference type="GO" id="GO:0005634">
    <property type="term" value="C:nucleus"/>
    <property type="evidence" value="ECO:0007669"/>
    <property type="project" value="TreeGrafter"/>
</dbReference>
<protein>
    <recommendedName>
        <fullName evidence="3">C2H2-type domain-containing protein</fullName>
    </recommendedName>
</protein>
<reference evidence="4" key="1">
    <citation type="submission" date="2021-06" db="EMBL/GenBank/DDBJ databases">
        <authorList>
            <person name="Hodson N. C."/>
            <person name="Mongue J. A."/>
            <person name="Jaron S. K."/>
        </authorList>
    </citation>
    <scope>NUCLEOTIDE SEQUENCE</scope>
</reference>
<dbReference type="PANTHER" id="PTHR46664:SF1">
    <property type="entry name" value="ATM INTERACTOR"/>
    <property type="match status" value="1"/>
</dbReference>
<dbReference type="Proteomes" id="UP000708208">
    <property type="component" value="Unassembled WGS sequence"/>
</dbReference>
<dbReference type="GO" id="GO:0008270">
    <property type="term" value="F:zinc ion binding"/>
    <property type="evidence" value="ECO:0007669"/>
    <property type="project" value="UniProtKB-KW"/>
</dbReference>
<evidence type="ECO:0000313" key="4">
    <source>
        <dbReference type="EMBL" id="CAG7819590.1"/>
    </source>
</evidence>
<gene>
    <name evidence="4" type="ORF">AFUS01_LOCUS30026</name>
</gene>
<sequence length="523" mass="58994">MEGRNTIASDFDKALTSRFSTQPKIWLVDGTNCKSKSFKITLQPETLALSGNDCICPVVFCQKKIPKNRSIEEHIRGHLVLILQEVQVPSVVTDKFEVIYHCPELTCKYSDAKNLGYFSKLKYLKQHYLKIHAPKHFKCSTCQKTFAALSYLRGHQAMCGKLFVCSCNVSYTTLEALQTHARRKEHTFDFAKYKEILSAEKSKIADTKILDVITEKIDAPVSSKERPKIPKPYPLLLPKSSSTPVFDVFEITSQPTLHLGKFICEVPTPKTTIDFGTQTVPHHHNSVHSSNTLVGHASSNSKKSSTDIPEIRLPKRKKSAETQTARVRVRISTETQTTNVVKRRRSMRKQQSVEAQTQCHQELNQKTVTAKCQKYPPLEIDPILKDDSMANPISEFEGDSFFREMEEVHIQTQTEPDLLLGGENVFSDYDVHVNMSDSDVSSFLNFVTAETQTAHTTPSANSWSSTFMESNKTETDINSGLTSTDDHLSGSMKTVTASYLETMDNETQTQFYDFGAILSKMFE</sequence>
<feature type="domain" description="C2H2-type" evidence="3">
    <location>
        <begin position="137"/>
        <end position="156"/>
    </location>
</feature>
<evidence type="ECO:0000256" key="1">
    <source>
        <dbReference type="PROSITE-ProRule" id="PRU00042"/>
    </source>
</evidence>
<dbReference type="GO" id="GO:0000976">
    <property type="term" value="F:transcription cis-regulatory region binding"/>
    <property type="evidence" value="ECO:0007669"/>
    <property type="project" value="InterPro"/>
</dbReference>
<dbReference type="PROSITE" id="PS50157">
    <property type="entry name" value="ZINC_FINGER_C2H2_2"/>
    <property type="match status" value="1"/>
</dbReference>
<dbReference type="GO" id="GO:0045944">
    <property type="term" value="P:positive regulation of transcription by RNA polymerase II"/>
    <property type="evidence" value="ECO:0007669"/>
    <property type="project" value="InterPro"/>
</dbReference>
<dbReference type="InterPro" id="IPR055303">
    <property type="entry name" value="ATMIN"/>
</dbReference>